<name>S7W976_SPRLO</name>
<dbReference type="Proteomes" id="UP000014978">
    <property type="component" value="Unassembled WGS sequence"/>
</dbReference>
<organism evidence="1 2">
    <name type="scientific">Spraguea lophii (strain 42_110)</name>
    <name type="common">Microsporidian parasite</name>
    <dbReference type="NCBI Taxonomy" id="1358809"/>
    <lineage>
        <taxon>Eukaryota</taxon>
        <taxon>Fungi</taxon>
        <taxon>Fungi incertae sedis</taxon>
        <taxon>Microsporidia</taxon>
        <taxon>Spragueidae</taxon>
        <taxon>Spraguea</taxon>
    </lineage>
</organism>
<dbReference type="VEuPathDB" id="MicrosporidiaDB:SLOPH_2698"/>
<keyword evidence="2" id="KW-1185">Reference proteome</keyword>
<dbReference type="OrthoDB" id="2194526at2759"/>
<protein>
    <recommendedName>
        <fullName evidence="3">Transposase</fullName>
    </recommendedName>
</protein>
<evidence type="ECO:0008006" key="3">
    <source>
        <dbReference type="Google" id="ProtNLM"/>
    </source>
</evidence>
<dbReference type="EMBL" id="ATCN01000230">
    <property type="protein sequence ID" value="EPR79485.1"/>
    <property type="molecule type" value="Genomic_DNA"/>
</dbReference>
<comment type="caution">
    <text evidence="1">The sequence shown here is derived from an EMBL/GenBank/DDBJ whole genome shotgun (WGS) entry which is preliminary data.</text>
</comment>
<evidence type="ECO:0000313" key="1">
    <source>
        <dbReference type="EMBL" id="EPR79485.1"/>
    </source>
</evidence>
<reference evidence="2" key="1">
    <citation type="journal article" date="2013" name="PLoS Genet.">
        <title>The genome of Spraguea lophii and the basis of host-microsporidian interactions.</title>
        <authorList>
            <person name="Campbell S.E."/>
            <person name="Williams T.A."/>
            <person name="Yousuf A."/>
            <person name="Soanes D.M."/>
            <person name="Paszkiewicz K.H."/>
            <person name="Williams B.A.P."/>
        </authorList>
    </citation>
    <scope>NUCLEOTIDE SEQUENCE [LARGE SCALE GENOMIC DNA]</scope>
    <source>
        <strain evidence="2">42_110</strain>
    </source>
</reference>
<sequence length="190" mass="21872">GYSVNAIGKAFDIKTLTIYSILRIYKNEKRIEKKIAGGCKSAKLDDYQKESLILKVREPVTIPLKTPVRYTSDTHDISVGKSTIDRTLESFSFTLKRISIIPERRNNEATIIKREEFARNYFNNILEIDDKNFIFINEVGFNVSMRNKHGRSPKGMPANITTSNIRTKNIPVIASVNRYQKIDFHLIMTQ</sequence>
<dbReference type="HOGENOM" id="CLU_1528709_0_0_1"/>
<dbReference type="AlphaFoldDB" id="S7W976"/>
<dbReference type="InParanoid" id="S7W976"/>
<proteinExistence type="predicted"/>
<accession>S7W976</accession>
<gene>
    <name evidence="1" type="ORF">SLOPH_2698</name>
</gene>
<evidence type="ECO:0000313" key="2">
    <source>
        <dbReference type="Proteomes" id="UP000014978"/>
    </source>
</evidence>
<feature type="non-terminal residue" evidence="1">
    <location>
        <position position="1"/>
    </location>
</feature>